<proteinExistence type="predicted"/>
<sequence length="39" mass="4522">MELHNGNVSQARIIKNQPAPVEVKNFIEQWKQQVLFSSI</sequence>
<dbReference type="Proteomes" id="UP000003340">
    <property type="component" value="Unassembled WGS sequence"/>
</dbReference>
<evidence type="ECO:0000313" key="2">
    <source>
        <dbReference type="Proteomes" id="UP000003340"/>
    </source>
</evidence>
<evidence type="ECO:0000313" key="1">
    <source>
        <dbReference type="EMBL" id="EEG30311.1"/>
    </source>
</evidence>
<comment type="caution">
    <text evidence="1">The sequence shown here is derived from an EMBL/GenBank/DDBJ whole genome shotgun (WGS) entry which is preliminary data.</text>
</comment>
<dbReference type="EMBL" id="ACEC01000066">
    <property type="protein sequence ID" value="EEG30311.1"/>
    <property type="molecule type" value="Genomic_DNA"/>
</dbReference>
<gene>
    <name evidence="1" type="ORF">CLOSTMETH_02042</name>
</gene>
<protein>
    <submittedName>
        <fullName evidence="1">Uncharacterized protein</fullName>
    </submittedName>
</protein>
<organism evidence="1 2">
    <name type="scientific">[Clostridium] methylpentosum DSM 5476</name>
    <dbReference type="NCBI Taxonomy" id="537013"/>
    <lineage>
        <taxon>Bacteria</taxon>
        <taxon>Bacillati</taxon>
        <taxon>Bacillota</taxon>
        <taxon>Clostridia</taxon>
        <taxon>Eubacteriales</taxon>
        <taxon>Oscillospiraceae</taxon>
        <taxon>Oscillospiraceae incertae sedis</taxon>
    </lineage>
</organism>
<keyword evidence="2" id="KW-1185">Reference proteome</keyword>
<dbReference type="HOGENOM" id="CLU_3307441_0_0_9"/>
<name>C0EDW3_9FIRM</name>
<dbReference type="AlphaFoldDB" id="C0EDW3"/>
<reference evidence="1 2" key="1">
    <citation type="submission" date="2009-01" db="EMBL/GenBank/DDBJ databases">
        <authorList>
            <person name="Fulton L."/>
            <person name="Clifton S."/>
            <person name="Fulton B."/>
            <person name="Xu J."/>
            <person name="Minx P."/>
            <person name="Pepin K.H."/>
            <person name="Johnson M."/>
            <person name="Bhonagiri V."/>
            <person name="Nash W.E."/>
            <person name="Mardis E.R."/>
            <person name="Wilson R.K."/>
        </authorList>
    </citation>
    <scope>NUCLEOTIDE SEQUENCE [LARGE SCALE GENOMIC DNA]</scope>
    <source>
        <strain evidence="1 2">DSM 5476</strain>
    </source>
</reference>
<reference evidence="1 2" key="2">
    <citation type="submission" date="2009-02" db="EMBL/GenBank/DDBJ databases">
        <title>Draft genome sequence of Clostridium methylpentosum (DSM 5476).</title>
        <authorList>
            <person name="Sudarsanam P."/>
            <person name="Ley R."/>
            <person name="Guruge J."/>
            <person name="Turnbaugh P.J."/>
            <person name="Mahowald M."/>
            <person name="Liep D."/>
            <person name="Gordon J."/>
        </authorList>
    </citation>
    <scope>NUCLEOTIDE SEQUENCE [LARGE SCALE GENOMIC DNA]</scope>
    <source>
        <strain evidence="1 2">DSM 5476</strain>
    </source>
</reference>
<accession>C0EDW3</accession>